<keyword evidence="1" id="KW-0812">Transmembrane</keyword>
<sequence>MITKITGFRYNIPIIIARRHIGKPPRCDAHMNELPVPCGPWEPWYSDKQSRYNKLLVGGVLWFVFSLGMMIYTDSIYLNWAPPAQPGPPSDMVEECEDDV</sequence>
<evidence type="ECO:0000259" key="2">
    <source>
        <dbReference type="Pfam" id="PF16020"/>
    </source>
</evidence>
<feature type="transmembrane region" description="Helical" evidence="1">
    <location>
        <begin position="55"/>
        <end position="73"/>
    </location>
</feature>
<evidence type="ECO:0000256" key="1">
    <source>
        <dbReference type="SAM" id="Phobius"/>
    </source>
</evidence>
<dbReference type="InParanoid" id="A0A7E5WAU4"/>
<proteinExistence type="predicted"/>
<dbReference type="PANTHER" id="PTHR22133">
    <property type="entry name" value="AT01821P-RELATED"/>
    <property type="match status" value="1"/>
</dbReference>
<name>A0A7E5WAU4_TRINI</name>
<dbReference type="InterPro" id="IPR031973">
    <property type="entry name" value="Deltameth_res_prag01"/>
</dbReference>
<evidence type="ECO:0000313" key="4">
    <source>
        <dbReference type="RefSeq" id="XP_026737311.1"/>
    </source>
</evidence>
<protein>
    <submittedName>
        <fullName evidence="4">Uncharacterized protein LOC113500650</fullName>
    </submittedName>
</protein>
<feature type="domain" description="Deltamethrin resistance protein prag01" evidence="2">
    <location>
        <begin position="32"/>
        <end position="83"/>
    </location>
</feature>
<dbReference type="RefSeq" id="XP_026737311.1">
    <property type="nucleotide sequence ID" value="XM_026881510.1"/>
</dbReference>
<dbReference type="Pfam" id="PF16020">
    <property type="entry name" value="Deltameth_res"/>
    <property type="match status" value="1"/>
</dbReference>
<organism evidence="3 4">
    <name type="scientific">Trichoplusia ni</name>
    <name type="common">Cabbage looper</name>
    <dbReference type="NCBI Taxonomy" id="7111"/>
    <lineage>
        <taxon>Eukaryota</taxon>
        <taxon>Metazoa</taxon>
        <taxon>Ecdysozoa</taxon>
        <taxon>Arthropoda</taxon>
        <taxon>Hexapoda</taxon>
        <taxon>Insecta</taxon>
        <taxon>Pterygota</taxon>
        <taxon>Neoptera</taxon>
        <taxon>Endopterygota</taxon>
        <taxon>Lepidoptera</taxon>
        <taxon>Glossata</taxon>
        <taxon>Ditrysia</taxon>
        <taxon>Noctuoidea</taxon>
        <taxon>Noctuidae</taxon>
        <taxon>Plusiinae</taxon>
        <taxon>Trichoplusia</taxon>
    </lineage>
</organism>
<keyword evidence="1" id="KW-1133">Transmembrane helix</keyword>
<reference evidence="4" key="1">
    <citation type="submission" date="2025-08" db="UniProtKB">
        <authorList>
            <consortium name="RefSeq"/>
        </authorList>
    </citation>
    <scope>IDENTIFICATION</scope>
</reference>
<evidence type="ECO:0000313" key="3">
    <source>
        <dbReference type="Proteomes" id="UP000322000"/>
    </source>
</evidence>
<dbReference type="OrthoDB" id="9981889at2759"/>
<dbReference type="AlphaFoldDB" id="A0A7E5WAU4"/>
<gene>
    <name evidence="4" type="primary">LOC113500650</name>
</gene>
<dbReference type="KEGG" id="tnl:113500650"/>
<dbReference type="GeneID" id="113500650"/>
<accession>A0A7E5WAU4</accession>
<keyword evidence="1" id="KW-0472">Membrane</keyword>
<keyword evidence="3" id="KW-1185">Reference proteome</keyword>
<dbReference type="PANTHER" id="PTHR22133:SF2">
    <property type="entry name" value="AT01821P-RELATED"/>
    <property type="match status" value="1"/>
</dbReference>
<dbReference type="Proteomes" id="UP000322000">
    <property type="component" value="Chromosome 14"/>
</dbReference>